<reference evidence="4 5" key="1">
    <citation type="journal article" date="2024" name="Commun. Biol.">
        <title>Comparative genomic analysis of thermophilic fungi reveals convergent evolutionary adaptations and gene losses.</title>
        <authorList>
            <person name="Steindorff A.S."/>
            <person name="Aguilar-Pontes M.V."/>
            <person name="Robinson A.J."/>
            <person name="Andreopoulos B."/>
            <person name="LaButti K."/>
            <person name="Kuo A."/>
            <person name="Mondo S."/>
            <person name="Riley R."/>
            <person name="Otillar R."/>
            <person name="Haridas S."/>
            <person name="Lipzen A."/>
            <person name="Grimwood J."/>
            <person name="Schmutz J."/>
            <person name="Clum A."/>
            <person name="Reid I.D."/>
            <person name="Moisan M.C."/>
            <person name="Butler G."/>
            <person name="Nguyen T.T.M."/>
            <person name="Dewar K."/>
            <person name="Conant G."/>
            <person name="Drula E."/>
            <person name="Henrissat B."/>
            <person name="Hansel C."/>
            <person name="Singer S."/>
            <person name="Hutchinson M.I."/>
            <person name="de Vries R.P."/>
            <person name="Natvig D.O."/>
            <person name="Powell A.J."/>
            <person name="Tsang A."/>
            <person name="Grigoriev I.V."/>
        </authorList>
    </citation>
    <scope>NUCLEOTIDE SEQUENCE [LARGE SCALE GENOMIC DNA]</scope>
    <source>
        <strain evidence="4 5">ATCC 22073</strain>
    </source>
</reference>
<feature type="region of interest" description="Disordered" evidence="2">
    <location>
        <begin position="1189"/>
        <end position="1221"/>
    </location>
</feature>
<feature type="region of interest" description="Disordered" evidence="2">
    <location>
        <begin position="77"/>
        <end position="128"/>
    </location>
</feature>
<proteinExistence type="predicted"/>
<feature type="compositionally biased region" description="Acidic residues" evidence="2">
    <location>
        <begin position="1192"/>
        <end position="1210"/>
    </location>
</feature>
<name>A0ABR4D3G4_9PEZI</name>
<feature type="region of interest" description="Disordered" evidence="2">
    <location>
        <begin position="653"/>
        <end position="678"/>
    </location>
</feature>
<keyword evidence="1" id="KW-0862">Zinc</keyword>
<dbReference type="PROSITE" id="PS50089">
    <property type="entry name" value="ZF_RING_2"/>
    <property type="match status" value="1"/>
</dbReference>
<dbReference type="Gene3D" id="3.30.40.10">
    <property type="entry name" value="Zinc/RING finger domain, C3HC4 (zinc finger)"/>
    <property type="match status" value="1"/>
</dbReference>
<gene>
    <name evidence="4" type="ORF">VTJ83DRAFT_7054</name>
</gene>
<keyword evidence="5" id="KW-1185">Reference proteome</keyword>
<dbReference type="SUPFAM" id="SSF57850">
    <property type="entry name" value="RING/U-box"/>
    <property type="match status" value="2"/>
</dbReference>
<dbReference type="PANTHER" id="PTHR11685">
    <property type="entry name" value="RBR FAMILY RING FINGER AND IBR DOMAIN-CONTAINING"/>
    <property type="match status" value="1"/>
</dbReference>
<feature type="compositionally biased region" description="Basic residues" evidence="2">
    <location>
        <begin position="106"/>
        <end position="115"/>
    </location>
</feature>
<feature type="compositionally biased region" description="Basic and acidic residues" evidence="2">
    <location>
        <begin position="669"/>
        <end position="678"/>
    </location>
</feature>
<feature type="region of interest" description="Disordered" evidence="2">
    <location>
        <begin position="479"/>
        <end position="508"/>
    </location>
</feature>
<dbReference type="Gene3D" id="3.40.50.410">
    <property type="entry name" value="von Willebrand factor, type A domain"/>
    <property type="match status" value="1"/>
</dbReference>
<feature type="compositionally biased region" description="Acidic residues" evidence="2">
    <location>
        <begin position="657"/>
        <end position="668"/>
    </location>
</feature>
<dbReference type="Pfam" id="PF26200">
    <property type="entry name" value="Rcat_RNF216"/>
    <property type="match status" value="1"/>
</dbReference>
<evidence type="ECO:0000256" key="2">
    <source>
        <dbReference type="SAM" id="MobiDB-lite"/>
    </source>
</evidence>
<dbReference type="InterPro" id="IPR036465">
    <property type="entry name" value="vWFA_dom_sf"/>
</dbReference>
<dbReference type="EMBL" id="JAZGUE010000007">
    <property type="protein sequence ID" value="KAL2264544.1"/>
    <property type="molecule type" value="Genomic_DNA"/>
</dbReference>
<feature type="domain" description="RING-type" evidence="3">
    <location>
        <begin position="979"/>
        <end position="1043"/>
    </location>
</feature>
<evidence type="ECO:0000259" key="3">
    <source>
        <dbReference type="PROSITE" id="PS50089"/>
    </source>
</evidence>
<dbReference type="Proteomes" id="UP001600064">
    <property type="component" value="Unassembled WGS sequence"/>
</dbReference>
<evidence type="ECO:0000313" key="5">
    <source>
        <dbReference type="Proteomes" id="UP001600064"/>
    </source>
</evidence>
<feature type="compositionally biased region" description="Acidic residues" evidence="2">
    <location>
        <begin position="492"/>
        <end position="505"/>
    </location>
</feature>
<protein>
    <recommendedName>
        <fullName evidence="3">RING-type domain-containing protein</fullName>
    </recommendedName>
</protein>
<feature type="compositionally biased region" description="Basic and acidic residues" evidence="2">
    <location>
        <begin position="1211"/>
        <end position="1221"/>
    </location>
</feature>
<evidence type="ECO:0000256" key="1">
    <source>
        <dbReference type="PROSITE-ProRule" id="PRU00175"/>
    </source>
</evidence>
<dbReference type="Gene3D" id="1.20.120.1750">
    <property type="match status" value="1"/>
</dbReference>
<sequence length="1221" mass="132048">MDAPTDIYDLLIVTDATASMGSFLTSLNASLQDIIRISAATDCFSRIGVLAYRDYDSEESGLLTEWSGWYSRLEDGAASAKPADEPAEPGPVPEPEPEPDAESRSRRPKPQRSNKKQASSKPPKFEPKFVDRDGLLSFVAGLVAHWGGDWPEATRTGLAHAYQAMRPEAKTIILLYADAPPHSQLQDGDYAVEQKALAKPDAYGGAGPGFADWVHGANQLRNGEKKAQVFCLIEASQEGYAIDYVPPFAYLSAATGGLCVGLYDTDQASISRTTVALLLAWMGVTKDGASLAAGAADPAVLALYSYDSADDLADLASEADPRAGRYLYTRARSGDRPALAANLRRDPLDLDGLAALVPRCERPAQDFSKRYAADPAYRALVVEQVGDIIAADVSALTLNPVFGTLWRTVCNDRANPARDRLLADFSRALDGMDDPDEKARMKAWLDESYDWAGEIMAIVAAVPEAERFPCVLLDPTAVRLEAPGEGGNRGDGDDDGDDDDAEEEDAQRLRKLTRDELLDLGRACDRRIQRRLGRVLTRLTYVDDAASLPAHLHDVPEDVVPRIPTALAKPEHQRRFWRVLLHTILPGTMLSARPAALLAALSVRMGIRPLRQAALAELALWRDRWNTLDIPETWNSSCLGLLLEADRAHREAVARAEEEEEEEEEEREEEGKQRCEVSDRDAVLAPEDRRLFQTLVDYKLLELNLDTKLTAKIGWTPDKSPSPVGPLVRCQGCDLPRSVTMMGAGSLCGLCLAARNPSLGPEDRATYEDLRRGGAAPADDEATLATWVECSVRTCRAQYVVYHPSRLNVRPKCHRCRYGPAKGDEDGGDPSAYVATCAACANRVVYPAAYRPPGFDAARYACPACARTGPGGPRAAVDEVDTSARQLRDENGAAWLLKNQGGAIRPPLGGRSLFHVVSHSPLAPGALSELPGRVAVLPALADPAAFPLALRGKPLLNAPALLAALSSRVAARRTDASPCPLCLATRPARLLLPACGGRAKGNKTKAAGCGQRACRACLERWYRAPHRRGRVLFPAALACPFCRADLASSSAAARRLLPRDVRRMPGLRDALAERGEWVYAWCAGPCGGARRFGPRVCVAAAEGAAGQDVDGWVCDGCAAAEAAAGAARSGEAGPLVVKMCPACDVAVEKTAGCDQISCQCGKHWCFGCGEFVADSMAEVYAHMTSAHRTWGGEEEWELEEDEEEADDDHDDDHHRDRMDEE</sequence>
<dbReference type="InterPro" id="IPR001841">
    <property type="entry name" value="Znf_RING"/>
</dbReference>
<comment type="caution">
    <text evidence="4">The sequence shown here is derived from an EMBL/GenBank/DDBJ whole genome shotgun (WGS) entry which is preliminary data.</text>
</comment>
<organism evidence="4 5">
    <name type="scientific">Remersonia thermophila</name>
    <dbReference type="NCBI Taxonomy" id="72144"/>
    <lineage>
        <taxon>Eukaryota</taxon>
        <taxon>Fungi</taxon>
        <taxon>Dikarya</taxon>
        <taxon>Ascomycota</taxon>
        <taxon>Pezizomycotina</taxon>
        <taxon>Sordariomycetes</taxon>
        <taxon>Sordariomycetidae</taxon>
        <taxon>Sordariales</taxon>
        <taxon>Sordariales incertae sedis</taxon>
        <taxon>Remersonia</taxon>
    </lineage>
</organism>
<keyword evidence="1" id="KW-0479">Metal-binding</keyword>
<keyword evidence="1" id="KW-0863">Zinc-finger</keyword>
<accession>A0ABR4D3G4</accession>
<dbReference type="RefSeq" id="XP_070863271.1">
    <property type="nucleotide sequence ID" value="XM_071013834.1"/>
</dbReference>
<dbReference type="GeneID" id="98128478"/>
<dbReference type="InterPro" id="IPR031127">
    <property type="entry name" value="E3_UB_ligase_RBR"/>
</dbReference>
<dbReference type="InterPro" id="IPR013083">
    <property type="entry name" value="Znf_RING/FYVE/PHD"/>
</dbReference>
<evidence type="ECO:0000313" key="4">
    <source>
        <dbReference type="EMBL" id="KAL2264544.1"/>
    </source>
</evidence>